<keyword evidence="2" id="KW-1133">Transmembrane helix</keyword>
<keyword evidence="2" id="KW-0472">Membrane</keyword>
<gene>
    <name evidence="3" type="ORF">ALC56_05772</name>
</gene>
<reference evidence="3 4" key="1">
    <citation type="submission" date="2016-03" db="EMBL/GenBank/DDBJ databases">
        <title>Trachymyrmex septentrionalis WGS genome.</title>
        <authorList>
            <person name="Nygaard S."/>
            <person name="Hu H."/>
            <person name="Boomsma J."/>
            <person name="Zhang G."/>
        </authorList>
    </citation>
    <scope>NUCLEOTIDE SEQUENCE [LARGE SCALE GENOMIC DNA]</scope>
    <source>
        <strain evidence="3">Tsep2-gDNA-1</strain>
        <tissue evidence="3">Whole body</tissue>
    </source>
</reference>
<accession>A0A151JXJ4</accession>
<name>A0A151JXJ4_9HYME</name>
<evidence type="ECO:0000256" key="2">
    <source>
        <dbReference type="SAM" id="Phobius"/>
    </source>
</evidence>
<dbReference type="EMBL" id="KQ981561">
    <property type="protein sequence ID" value="KYN39832.1"/>
    <property type="molecule type" value="Genomic_DNA"/>
</dbReference>
<dbReference type="AlphaFoldDB" id="A0A151JXJ4"/>
<feature type="transmembrane region" description="Helical" evidence="2">
    <location>
        <begin position="162"/>
        <end position="185"/>
    </location>
</feature>
<proteinExistence type="predicted"/>
<evidence type="ECO:0000313" key="4">
    <source>
        <dbReference type="Proteomes" id="UP000078541"/>
    </source>
</evidence>
<dbReference type="Proteomes" id="UP000078541">
    <property type="component" value="Unassembled WGS sequence"/>
</dbReference>
<sequence length="263" mass="29398">MEENEDDNNESNSNSKKKEGKLPFGNKENAITVLNDLFKHGQNLPFNSILGTSMAERQSKMDSALELTQTFLKNKPSIVGWLRSNVFEESECNVPMALLFIALYEQHSLPHQKETECDFSKKGIVQGTLFRQYGSCASEQPFHKRCHAIASIGGTKLKINRVLYCLGCFMICSILIDICLMESILGNCSATFSPVASCPPLLAVLGLPPAAATNIHPASIFVSYPNLDCTCDPLHDKRNVLKIERRKSYIIKFTMSNFIHFEL</sequence>
<protein>
    <submittedName>
        <fullName evidence="3">Uncharacterized protein</fullName>
    </submittedName>
</protein>
<feature type="region of interest" description="Disordered" evidence="1">
    <location>
        <begin position="1"/>
        <end position="23"/>
    </location>
</feature>
<evidence type="ECO:0000313" key="3">
    <source>
        <dbReference type="EMBL" id="KYN39832.1"/>
    </source>
</evidence>
<organism evidence="3 4">
    <name type="scientific">Trachymyrmex septentrionalis</name>
    <dbReference type="NCBI Taxonomy" id="34720"/>
    <lineage>
        <taxon>Eukaryota</taxon>
        <taxon>Metazoa</taxon>
        <taxon>Ecdysozoa</taxon>
        <taxon>Arthropoda</taxon>
        <taxon>Hexapoda</taxon>
        <taxon>Insecta</taxon>
        <taxon>Pterygota</taxon>
        <taxon>Neoptera</taxon>
        <taxon>Endopterygota</taxon>
        <taxon>Hymenoptera</taxon>
        <taxon>Apocrita</taxon>
        <taxon>Aculeata</taxon>
        <taxon>Formicoidea</taxon>
        <taxon>Formicidae</taxon>
        <taxon>Myrmicinae</taxon>
        <taxon>Trachymyrmex</taxon>
    </lineage>
</organism>
<evidence type="ECO:0000256" key="1">
    <source>
        <dbReference type="SAM" id="MobiDB-lite"/>
    </source>
</evidence>
<keyword evidence="2" id="KW-0812">Transmembrane</keyword>
<keyword evidence="4" id="KW-1185">Reference proteome</keyword>